<keyword evidence="4" id="KW-1185">Reference proteome</keyword>
<dbReference type="OrthoDB" id="2505969at2759"/>
<sequence length="843" mass="95894">MADAYLRWKYPDDLDPNKSLLNPSETKDPLPPSQSSLPTNDFTTTAEVEILVIDLYTLSTSVKVSCAGDQTTASTLAGLGFIGNAPFRPSVAVSIKTLELYRVLRRRKPSFSVEAFVKVVSDLYMVPYRPKYRRWFSNAFDAYLEVIRVVDKRVKVALGHDGPNWRVLNACPACSYELEDEPDLLFRRMFALDGNDSLKRIARIGSRDVGDTRCFIDSDYYIPAEEVNEWARDAGSALSADAASDDEDNIEGDITERGTNGGADPGPCANNWKAAQSDSKKRVWGIFAETGLFASACRHGFILWITDMIRSGEQAKYPLAVTARALRTLGPRLLIGYDIGCVFQKTISSSTLGAQFAESKSRCCVNAFHGYSHNFACQTQNHPNIIDGVGIEDLETMERIFSSSNQVAGVTRYASAYHRRVFIDMFFQQWDDDKYRNLASMLFNNYRQALSIIEDEGTAVEEAMHALGISSTDLETWHREQVSFFETVGEESPWDIHAMAYVELLQELNSTESQADASLTRFLNAIPTDYHFSLPSQALAKSSTYTSDLSKTRRLETERRYARERYDRVLHQVLELEDHMGIDNRWTPVTPEYVETVRYISERRYHQALNNLQRLVTQRLFELHRLNLSGVGYKARTHLAKSLQTRCKAIRSATEAYNRAAQALNPPRPPLDWAQVSRYSFLEEFSLLRNTRRDITKAPWADPVIRETIKKFFRVRRAREEIERCNVEVRRLFTSIYDETRRQHATLEELARQNSPIFGAVKQHSTRRAHVNALLLAQIQQVFNLNGFTGDRTLGHRKGCQVVREDGELGRHDHVDDDEAEGEDADDVEHDQINSILDFVTSL</sequence>
<comment type="caution">
    <text evidence="3">The sequence shown here is derived from an EMBL/GenBank/DDBJ whole genome shotgun (WGS) entry which is preliminary data.</text>
</comment>
<organism evidence="3 4">
    <name type="scientific">Thelephora terrestris</name>
    <dbReference type="NCBI Taxonomy" id="56493"/>
    <lineage>
        <taxon>Eukaryota</taxon>
        <taxon>Fungi</taxon>
        <taxon>Dikarya</taxon>
        <taxon>Basidiomycota</taxon>
        <taxon>Agaricomycotina</taxon>
        <taxon>Agaricomycetes</taxon>
        <taxon>Thelephorales</taxon>
        <taxon>Thelephoraceae</taxon>
        <taxon>Thelephora</taxon>
    </lineage>
</organism>
<reference evidence="3" key="1">
    <citation type="journal article" date="2020" name="Nat. Commun.">
        <title>Large-scale genome sequencing of mycorrhizal fungi provides insights into the early evolution of symbiotic traits.</title>
        <authorList>
            <person name="Miyauchi S."/>
            <person name="Kiss E."/>
            <person name="Kuo A."/>
            <person name="Drula E."/>
            <person name="Kohler A."/>
            <person name="Sanchez-Garcia M."/>
            <person name="Morin E."/>
            <person name="Andreopoulos B."/>
            <person name="Barry K.W."/>
            <person name="Bonito G."/>
            <person name="Buee M."/>
            <person name="Carver A."/>
            <person name="Chen C."/>
            <person name="Cichocki N."/>
            <person name="Clum A."/>
            <person name="Culley D."/>
            <person name="Crous P.W."/>
            <person name="Fauchery L."/>
            <person name="Girlanda M."/>
            <person name="Hayes R.D."/>
            <person name="Keri Z."/>
            <person name="LaButti K."/>
            <person name="Lipzen A."/>
            <person name="Lombard V."/>
            <person name="Magnuson J."/>
            <person name="Maillard F."/>
            <person name="Murat C."/>
            <person name="Nolan M."/>
            <person name="Ohm R.A."/>
            <person name="Pangilinan J."/>
            <person name="Pereira M.F."/>
            <person name="Perotto S."/>
            <person name="Peter M."/>
            <person name="Pfister S."/>
            <person name="Riley R."/>
            <person name="Sitrit Y."/>
            <person name="Stielow J.B."/>
            <person name="Szollosi G."/>
            <person name="Zifcakova L."/>
            <person name="Stursova M."/>
            <person name="Spatafora J.W."/>
            <person name="Tedersoo L."/>
            <person name="Vaario L.M."/>
            <person name="Yamada A."/>
            <person name="Yan M."/>
            <person name="Wang P."/>
            <person name="Xu J."/>
            <person name="Bruns T."/>
            <person name="Baldrian P."/>
            <person name="Vilgalys R."/>
            <person name="Dunand C."/>
            <person name="Henrissat B."/>
            <person name="Grigoriev I.V."/>
            <person name="Hibbett D."/>
            <person name="Nagy L.G."/>
            <person name="Martin F.M."/>
        </authorList>
    </citation>
    <scope>NUCLEOTIDE SEQUENCE</scope>
    <source>
        <strain evidence="3">UH-Tt-Lm1</strain>
    </source>
</reference>
<dbReference type="EMBL" id="WIUZ02000003">
    <property type="protein sequence ID" value="KAF9789662.1"/>
    <property type="molecule type" value="Genomic_DNA"/>
</dbReference>
<dbReference type="InterPro" id="IPR040521">
    <property type="entry name" value="KDZ"/>
</dbReference>
<proteinExistence type="predicted"/>
<evidence type="ECO:0000313" key="4">
    <source>
        <dbReference type="Proteomes" id="UP000736335"/>
    </source>
</evidence>
<feature type="compositionally biased region" description="Acidic residues" evidence="1">
    <location>
        <begin position="816"/>
        <end position="827"/>
    </location>
</feature>
<feature type="region of interest" description="Disordered" evidence="1">
    <location>
        <begin position="808"/>
        <end position="827"/>
    </location>
</feature>
<dbReference type="PANTHER" id="PTHR33096:SF1">
    <property type="entry name" value="CXC1-LIKE CYSTEINE CLUSTER ASSOCIATED WITH KDZ TRANSPOSASES DOMAIN-CONTAINING PROTEIN"/>
    <property type="match status" value="1"/>
</dbReference>
<dbReference type="AlphaFoldDB" id="A0A9P6HL61"/>
<feature type="compositionally biased region" description="Acidic residues" evidence="1">
    <location>
        <begin position="243"/>
        <end position="253"/>
    </location>
</feature>
<dbReference type="Pfam" id="PF18758">
    <property type="entry name" value="KDZ"/>
    <property type="match status" value="1"/>
</dbReference>
<reference evidence="3" key="2">
    <citation type="submission" date="2020-11" db="EMBL/GenBank/DDBJ databases">
        <authorList>
            <consortium name="DOE Joint Genome Institute"/>
            <person name="Kuo A."/>
            <person name="Miyauchi S."/>
            <person name="Kiss E."/>
            <person name="Drula E."/>
            <person name="Kohler A."/>
            <person name="Sanchez-Garcia M."/>
            <person name="Andreopoulos B."/>
            <person name="Barry K.W."/>
            <person name="Bonito G."/>
            <person name="Buee M."/>
            <person name="Carver A."/>
            <person name="Chen C."/>
            <person name="Cichocki N."/>
            <person name="Clum A."/>
            <person name="Culley D."/>
            <person name="Crous P.W."/>
            <person name="Fauchery L."/>
            <person name="Girlanda M."/>
            <person name="Hayes R."/>
            <person name="Keri Z."/>
            <person name="Labutti K."/>
            <person name="Lipzen A."/>
            <person name="Lombard V."/>
            <person name="Magnuson J."/>
            <person name="Maillard F."/>
            <person name="Morin E."/>
            <person name="Murat C."/>
            <person name="Nolan M."/>
            <person name="Ohm R."/>
            <person name="Pangilinan J."/>
            <person name="Pereira M."/>
            <person name="Perotto S."/>
            <person name="Peter M."/>
            <person name="Riley R."/>
            <person name="Sitrit Y."/>
            <person name="Stielow B."/>
            <person name="Szollosi G."/>
            <person name="Zifcakova L."/>
            <person name="Stursova M."/>
            <person name="Spatafora J.W."/>
            <person name="Tedersoo L."/>
            <person name="Vaario L.-M."/>
            <person name="Yamada A."/>
            <person name="Yan M."/>
            <person name="Wang P."/>
            <person name="Xu J."/>
            <person name="Bruns T."/>
            <person name="Baldrian P."/>
            <person name="Vilgalys R."/>
            <person name="Henrissat B."/>
            <person name="Grigoriev I.V."/>
            <person name="Hibbett D."/>
            <person name="Nagy L.G."/>
            <person name="Martin F.M."/>
        </authorList>
    </citation>
    <scope>NUCLEOTIDE SEQUENCE</scope>
    <source>
        <strain evidence="3">UH-Tt-Lm1</strain>
    </source>
</reference>
<name>A0A9P6HL61_9AGAM</name>
<gene>
    <name evidence="2" type="ORF">BJ322DRAFT_1000508</name>
    <name evidence="3" type="ORF">BJ322DRAFT_1000513</name>
</gene>
<dbReference type="PANTHER" id="PTHR33096">
    <property type="entry name" value="CXC2 DOMAIN-CONTAINING PROTEIN"/>
    <property type="match status" value="1"/>
</dbReference>
<evidence type="ECO:0000313" key="3">
    <source>
        <dbReference type="EMBL" id="KAF9789662.1"/>
    </source>
</evidence>
<feature type="region of interest" description="Disordered" evidence="1">
    <location>
        <begin position="240"/>
        <end position="268"/>
    </location>
</feature>
<protein>
    <recommendedName>
        <fullName evidence="5">CxC2-like cysteine cluster KDZ transposase-associated domain-containing protein</fullName>
    </recommendedName>
</protein>
<feature type="region of interest" description="Disordered" evidence="1">
    <location>
        <begin position="17"/>
        <end position="40"/>
    </location>
</feature>
<accession>A0A9P6HL61</accession>
<dbReference type="EMBL" id="WIUZ02000003">
    <property type="protein sequence ID" value="KAF9789647.1"/>
    <property type="molecule type" value="Genomic_DNA"/>
</dbReference>
<evidence type="ECO:0000256" key="1">
    <source>
        <dbReference type="SAM" id="MobiDB-lite"/>
    </source>
</evidence>
<dbReference type="Proteomes" id="UP000736335">
    <property type="component" value="Unassembled WGS sequence"/>
</dbReference>
<evidence type="ECO:0000313" key="2">
    <source>
        <dbReference type="EMBL" id="KAF9789647.1"/>
    </source>
</evidence>
<evidence type="ECO:0008006" key="5">
    <source>
        <dbReference type="Google" id="ProtNLM"/>
    </source>
</evidence>